<proteinExistence type="predicted"/>
<accession>A0A444V740</accession>
<comment type="caution">
    <text evidence="2">The sequence shown here is derived from an EMBL/GenBank/DDBJ whole genome shotgun (WGS) entry which is preliminary data.</text>
</comment>
<organism evidence="2 3">
    <name type="scientific">Acipenser ruthenus</name>
    <name type="common">Sterlet sturgeon</name>
    <dbReference type="NCBI Taxonomy" id="7906"/>
    <lineage>
        <taxon>Eukaryota</taxon>
        <taxon>Metazoa</taxon>
        <taxon>Chordata</taxon>
        <taxon>Craniata</taxon>
        <taxon>Vertebrata</taxon>
        <taxon>Euteleostomi</taxon>
        <taxon>Actinopterygii</taxon>
        <taxon>Chondrostei</taxon>
        <taxon>Acipenseriformes</taxon>
        <taxon>Acipenseridae</taxon>
        <taxon>Acipenser</taxon>
    </lineage>
</organism>
<keyword evidence="3" id="KW-1185">Reference proteome</keyword>
<dbReference type="AlphaFoldDB" id="A0A444V740"/>
<feature type="region of interest" description="Disordered" evidence="1">
    <location>
        <begin position="1"/>
        <end position="21"/>
    </location>
</feature>
<name>A0A444V740_ACIRT</name>
<dbReference type="EMBL" id="SCEB01001755">
    <property type="protein sequence ID" value="RXM96237.1"/>
    <property type="molecule type" value="Genomic_DNA"/>
</dbReference>
<evidence type="ECO:0000313" key="2">
    <source>
        <dbReference type="EMBL" id="RXM96237.1"/>
    </source>
</evidence>
<protein>
    <submittedName>
        <fullName evidence="2">Uncharacterized protein</fullName>
    </submittedName>
</protein>
<gene>
    <name evidence="2" type="ORF">EOD39_15938</name>
</gene>
<evidence type="ECO:0000313" key="3">
    <source>
        <dbReference type="Proteomes" id="UP000289886"/>
    </source>
</evidence>
<dbReference type="Proteomes" id="UP000289886">
    <property type="component" value="Unassembled WGS sequence"/>
</dbReference>
<sequence length="81" mass="9281">MYGLLSGAEEAAEPEASPPQRFLRRYESGEPRILENGPLLMSFLFHFHFKVIGSSSLLLEREEIEFYRLSGPEVAQVFFSK</sequence>
<evidence type="ECO:0000256" key="1">
    <source>
        <dbReference type="SAM" id="MobiDB-lite"/>
    </source>
</evidence>
<reference evidence="2 3" key="1">
    <citation type="submission" date="2019-01" db="EMBL/GenBank/DDBJ databases">
        <title>Draft Genome and Complete Hox-Cluster Characterization of the Sterlet Sturgeon (Acipenser ruthenus).</title>
        <authorList>
            <person name="Wei Q."/>
        </authorList>
    </citation>
    <scope>NUCLEOTIDE SEQUENCE [LARGE SCALE GENOMIC DNA]</scope>
    <source>
        <strain evidence="2">WHYD16114868_AA</strain>
        <tissue evidence="2">Blood</tissue>
    </source>
</reference>